<evidence type="ECO:0000313" key="1">
    <source>
        <dbReference type="EMBL" id="KAK6140466.1"/>
    </source>
</evidence>
<dbReference type="PANTHER" id="PTHR46400">
    <property type="entry name" value="RING/U-BOX SUPERFAMILY PROTEIN"/>
    <property type="match status" value="1"/>
</dbReference>
<gene>
    <name evidence="1" type="ORF">DH2020_025791</name>
</gene>
<dbReference type="Proteomes" id="UP001318860">
    <property type="component" value="Unassembled WGS sequence"/>
</dbReference>
<reference evidence="1 2" key="1">
    <citation type="journal article" date="2021" name="Comput. Struct. Biotechnol. J.">
        <title>De novo genome assembly of the potent medicinal plant Rehmannia glutinosa using nanopore technology.</title>
        <authorList>
            <person name="Ma L."/>
            <person name="Dong C."/>
            <person name="Song C."/>
            <person name="Wang X."/>
            <person name="Zheng X."/>
            <person name="Niu Y."/>
            <person name="Chen S."/>
            <person name="Feng W."/>
        </authorList>
    </citation>
    <scope>NUCLEOTIDE SEQUENCE [LARGE SCALE GENOMIC DNA]</scope>
    <source>
        <strain evidence="1">DH-2019</strain>
    </source>
</reference>
<dbReference type="EMBL" id="JABTTQ020000325">
    <property type="protein sequence ID" value="KAK6140466.1"/>
    <property type="molecule type" value="Genomic_DNA"/>
</dbReference>
<dbReference type="InterPro" id="IPR033276">
    <property type="entry name" value="BB"/>
</dbReference>
<protein>
    <submittedName>
        <fullName evidence="1">Uncharacterized protein</fullName>
    </submittedName>
</protein>
<accession>A0ABR0VYQ6</accession>
<sequence>MNENQHLEVHYMDSGYSYPPSEGFMDFFGGVSAAPYHYVNMGPMHDQESQYWSMHMSSYKYGLSGQESTYYYGLYEDVDHAPRMDFNRRAWDYPSMANTEDPIAVDVPSEQSMVSAVHSIPEESSPHQEDAVSTQVLLQDDIDPDTMTYENSLKSQNGHGFFFGKTDVSFAKCDIKEGTDKSICHASMHTILIAAPSGLASTRHVQFATLRYLVMNQAIDYTNLLKDMW</sequence>
<organism evidence="1 2">
    <name type="scientific">Rehmannia glutinosa</name>
    <name type="common">Chinese foxglove</name>
    <dbReference type="NCBI Taxonomy" id="99300"/>
    <lineage>
        <taxon>Eukaryota</taxon>
        <taxon>Viridiplantae</taxon>
        <taxon>Streptophyta</taxon>
        <taxon>Embryophyta</taxon>
        <taxon>Tracheophyta</taxon>
        <taxon>Spermatophyta</taxon>
        <taxon>Magnoliopsida</taxon>
        <taxon>eudicotyledons</taxon>
        <taxon>Gunneridae</taxon>
        <taxon>Pentapetalae</taxon>
        <taxon>asterids</taxon>
        <taxon>lamiids</taxon>
        <taxon>Lamiales</taxon>
        <taxon>Orobanchaceae</taxon>
        <taxon>Rehmannieae</taxon>
        <taxon>Rehmannia</taxon>
    </lineage>
</organism>
<name>A0ABR0VYQ6_REHGL</name>
<comment type="caution">
    <text evidence="1">The sequence shown here is derived from an EMBL/GenBank/DDBJ whole genome shotgun (WGS) entry which is preliminary data.</text>
</comment>
<dbReference type="PANTHER" id="PTHR46400:SF5">
    <property type="entry name" value="RING-TYPE DOMAIN-CONTAINING PROTEIN"/>
    <property type="match status" value="1"/>
</dbReference>
<evidence type="ECO:0000313" key="2">
    <source>
        <dbReference type="Proteomes" id="UP001318860"/>
    </source>
</evidence>
<keyword evidence="2" id="KW-1185">Reference proteome</keyword>
<proteinExistence type="predicted"/>